<protein>
    <submittedName>
        <fullName evidence="1">Uncharacterized protein</fullName>
    </submittedName>
</protein>
<feature type="non-terminal residue" evidence="1">
    <location>
        <position position="68"/>
    </location>
</feature>
<comment type="caution">
    <text evidence="1">The sequence shown here is derived from an EMBL/GenBank/DDBJ whole genome shotgun (WGS) entry which is preliminary data.</text>
</comment>
<accession>A0A0F9BL66</accession>
<gene>
    <name evidence="1" type="ORF">LCGC14_2433660</name>
</gene>
<evidence type="ECO:0000313" key="1">
    <source>
        <dbReference type="EMBL" id="KKL22614.1"/>
    </source>
</evidence>
<organism evidence="1">
    <name type="scientific">marine sediment metagenome</name>
    <dbReference type="NCBI Taxonomy" id="412755"/>
    <lineage>
        <taxon>unclassified sequences</taxon>
        <taxon>metagenomes</taxon>
        <taxon>ecological metagenomes</taxon>
    </lineage>
</organism>
<name>A0A0F9BL66_9ZZZZ</name>
<proteinExistence type="predicted"/>
<dbReference type="EMBL" id="LAZR01037284">
    <property type="protein sequence ID" value="KKL22614.1"/>
    <property type="molecule type" value="Genomic_DNA"/>
</dbReference>
<sequence length="68" mass="7827">MYGIAIEAKDMNLPELLDWSEDVAKLMNLGMPIQEADELTPEECKREVVRRNSELCKQCDDISEGKQR</sequence>
<reference evidence="1" key="1">
    <citation type="journal article" date="2015" name="Nature">
        <title>Complex archaea that bridge the gap between prokaryotes and eukaryotes.</title>
        <authorList>
            <person name="Spang A."/>
            <person name="Saw J.H."/>
            <person name="Jorgensen S.L."/>
            <person name="Zaremba-Niedzwiedzka K."/>
            <person name="Martijn J."/>
            <person name="Lind A.E."/>
            <person name="van Eijk R."/>
            <person name="Schleper C."/>
            <person name="Guy L."/>
            <person name="Ettema T.J."/>
        </authorList>
    </citation>
    <scope>NUCLEOTIDE SEQUENCE</scope>
</reference>
<dbReference type="AlphaFoldDB" id="A0A0F9BL66"/>